<evidence type="ECO:0000256" key="10">
    <source>
        <dbReference type="ARBA" id="ARBA00022989"/>
    </source>
</evidence>
<dbReference type="EMBL" id="RCCI01000004">
    <property type="protein sequence ID" value="RLJ67966.1"/>
    <property type="molecule type" value="Genomic_DNA"/>
</dbReference>
<dbReference type="Pfam" id="PF13442">
    <property type="entry name" value="Cytochrome_CBB3"/>
    <property type="match status" value="1"/>
</dbReference>
<dbReference type="RefSeq" id="WP_121239908.1">
    <property type="nucleotide sequence ID" value="NZ_BHVV01000001.1"/>
</dbReference>
<dbReference type="PRINTS" id="PR01166">
    <property type="entry name" value="CYCOXIDASEII"/>
</dbReference>
<evidence type="ECO:0000259" key="21">
    <source>
        <dbReference type="PROSITE" id="PS50857"/>
    </source>
</evidence>
<evidence type="ECO:0000313" key="24">
    <source>
        <dbReference type="EMBL" id="RLJ67966.1"/>
    </source>
</evidence>
<dbReference type="AlphaFoldDB" id="A0A497XL27"/>
<organism evidence="24 25">
    <name type="scientific">Sulfurisoma sediminicola</name>
    <dbReference type="NCBI Taxonomy" id="1381557"/>
    <lineage>
        <taxon>Bacteria</taxon>
        <taxon>Pseudomonadati</taxon>
        <taxon>Pseudomonadota</taxon>
        <taxon>Betaproteobacteria</taxon>
        <taxon>Nitrosomonadales</taxon>
        <taxon>Sterolibacteriaceae</taxon>
        <taxon>Sulfurisoma</taxon>
    </lineage>
</organism>
<evidence type="ECO:0000313" key="25">
    <source>
        <dbReference type="Proteomes" id="UP000268908"/>
    </source>
</evidence>
<keyword evidence="12 18" id="KW-0186">Copper</keyword>
<dbReference type="EC" id="7.1.1.9" evidence="18"/>
<dbReference type="Gene3D" id="2.60.40.420">
    <property type="entry name" value="Cupredoxins - blue copper proteins"/>
    <property type="match status" value="1"/>
</dbReference>
<evidence type="ECO:0000259" key="22">
    <source>
        <dbReference type="PROSITE" id="PS50999"/>
    </source>
</evidence>
<gene>
    <name evidence="24" type="ORF">DFR35_0520</name>
</gene>
<evidence type="ECO:0000256" key="20">
    <source>
        <dbReference type="SAM" id="SignalP"/>
    </source>
</evidence>
<evidence type="ECO:0000256" key="18">
    <source>
        <dbReference type="RuleBase" id="RU004024"/>
    </source>
</evidence>
<dbReference type="Pfam" id="PF02790">
    <property type="entry name" value="COX2_TM"/>
    <property type="match status" value="1"/>
</dbReference>
<sequence>MKTLVRLAQLLAALSPLPALADYKWNFPEPVTPIARDTLHIHNEFMLIITALFLVVFAIMIYSMVKHRKSLGHQPAKFTGPTGRIQWFWAFVPFAILLFIDFVLMGIPAVHAIIDMEDTKNKADMVLKVTGMQWKWQYEYPEAGVKFISTLSTPREQIENKAAKGEHYLLEVDNPVVLPVGKKVRVLLTSTDVIHTWWVPQFGVKRDAIPGFLRETWVKIEKPGIYRGQCAELCGKDHGYMPVEVHAVPEPEYLAWLDKKKSEQAAAAGGADRAWSKDELLAKGKEVYEKQCAVCHQPEGQGLPPAFPALKGSKIVNGPLLSPAGKIIADSHVDRVMNGKAGTAMQAFKNTLSDVELASVITFERNALGNSKGDMIQPAQIKSLR</sequence>
<feature type="signal peptide" evidence="20">
    <location>
        <begin position="1"/>
        <end position="21"/>
    </location>
</feature>
<evidence type="ECO:0000256" key="13">
    <source>
        <dbReference type="ARBA" id="ARBA00023136"/>
    </source>
</evidence>
<keyword evidence="25" id="KW-1185">Reference proteome</keyword>
<dbReference type="InterPro" id="IPR009056">
    <property type="entry name" value="Cyt_c-like_dom"/>
</dbReference>
<evidence type="ECO:0000256" key="1">
    <source>
        <dbReference type="ARBA" id="ARBA00004141"/>
    </source>
</evidence>
<keyword evidence="13 19" id="KW-0472">Membrane</keyword>
<evidence type="ECO:0000256" key="16">
    <source>
        <dbReference type="PROSITE-ProRule" id="PRU00433"/>
    </source>
</evidence>
<keyword evidence="10 19" id="KW-1133">Transmembrane helix</keyword>
<dbReference type="PROSITE" id="PS50857">
    <property type="entry name" value="COX2_CUA"/>
    <property type="match status" value="1"/>
</dbReference>
<dbReference type="SUPFAM" id="SSF46626">
    <property type="entry name" value="Cytochrome c"/>
    <property type="match status" value="1"/>
</dbReference>
<dbReference type="InterPro" id="IPR011759">
    <property type="entry name" value="Cyt_c_oxidase_su2_TM_dom"/>
</dbReference>
<evidence type="ECO:0000256" key="15">
    <source>
        <dbReference type="ARBA" id="ARBA00047816"/>
    </source>
</evidence>
<dbReference type="PROSITE" id="PS51007">
    <property type="entry name" value="CYTC"/>
    <property type="match status" value="1"/>
</dbReference>
<dbReference type="GO" id="GO:0016491">
    <property type="term" value="F:oxidoreductase activity"/>
    <property type="evidence" value="ECO:0007669"/>
    <property type="project" value="InterPro"/>
</dbReference>
<evidence type="ECO:0000259" key="23">
    <source>
        <dbReference type="PROSITE" id="PS51007"/>
    </source>
</evidence>
<dbReference type="GO" id="GO:0004129">
    <property type="term" value="F:cytochrome-c oxidase activity"/>
    <property type="evidence" value="ECO:0007669"/>
    <property type="project" value="UniProtKB-EC"/>
</dbReference>
<feature type="domain" description="Cytochrome c" evidence="23">
    <location>
        <begin position="279"/>
        <end position="368"/>
    </location>
</feature>
<dbReference type="InterPro" id="IPR001505">
    <property type="entry name" value="Copper_CuA"/>
</dbReference>
<dbReference type="Pfam" id="PF00116">
    <property type="entry name" value="COX2"/>
    <property type="match status" value="1"/>
</dbReference>
<proteinExistence type="inferred from homology"/>
<evidence type="ECO:0000256" key="14">
    <source>
        <dbReference type="ARBA" id="ARBA00024688"/>
    </source>
</evidence>
<protein>
    <recommendedName>
        <fullName evidence="18">Cytochrome c oxidase subunit 2</fullName>
        <ecNumber evidence="18">7.1.1.9</ecNumber>
    </recommendedName>
</protein>
<dbReference type="NCBIfam" id="TIGR02866">
    <property type="entry name" value="CoxB"/>
    <property type="match status" value="1"/>
</dbReference>
<keyword evidence="7 16" id="KW-0479">Metal-binding</keyword>
<keyword evidence="3 17" id="KW-0813">Transport</keyword>
<feature type="transmembrane region" description="Helical" evidence="19">
    <location>
        <begin position="86"/>
        <end position="107"/>
    </location>
</feature>
<dbReference type="SUPFAM" id="SSF81464">
    <property type="entry name" value="Cytochrome c oxidase subunit II-like, transmembrane region"/>
    <property type="match status" value="1"/>
</dbReference>
<dbReference type="Gene3D" id="1.10.760.10">
    <property type="entry name" value="Cytochrome c-like domain"/>
    <property type="match status" value="1"/>
</dbReference>
<dbReference type="PANTHER" id="PTHR22888:SF9">
    <property type="entry name" value="CYTOCHROME C OXIDASE SUBUNIT 2"/>
    <property type="match status" value="1"/>
</dbReference>
<keyword evidence="11 16" id="KW-0408">Iron</keyword>
<dbReference type="InterPro" id="IPR036257">
    <property type="entry name" value="Cyt_c_oxidase_su2_TM_sf"/>
</dbReference>
<dbReference type="GO" id="GO:0005507">
    <property type="term" value="F:copper ion binding"/>
    <property type="evidence" value="ECO:0007669"/>
    <property type="project" value="InterPro"/>
</dbReference>
<evidence type="ECO:0000256" key="2">
    <source>
        <dbReference type="ARBA" id="ARBA00007866"/>
    </source>
</evidence>
<evidence type="ECO:0000256" key="3">
    <source>
        <dbReference type="ARBA" id="ARBA00022448"/>
    </source>
</evidence>
<evidence type="ECO:0000256" key="5">
    <source>
        <dbReference type="ARBA" id="ARBA00022660"/>
    </source>
</evidence>
<comment type="catalytic activity">
    <reaction evidence="15 18">
        <text>4 Fe(II)-[cytochrome c] + O2 + 8 H(+)(in) = 4 Fe(III)-[cytochrome c] + 2 H2O + 4 H(+)(out)</text>
        <dbReference type="Rhea" id="RHEA:11436"/>
        <dbReference type="Rhea" id="RHEA-COMP:10350"/>
        <dbReference type="Rhea" id="RHEA-COMP:14399"/>
        <dbReference type="ChEBI" id="CHEBI:15377"/>
        <dbReference type="ChEBI" id="CHEBI:15378"/>
        <dbReference type="ChEBI" id="CHEBI:15379"/>
        <dbReference type="ChEBI" id="CHEBI:29033"/>
        <dbReference type="ChEBI" id="CHEBI:29034"/>
        <dbReference type="EC" id="7.1.1.9"/>
    </reaction>
</comment>
<comment type="cofactor">
    <cofactor evidence="18">
        <name>Cu cation</name>
        <dbReference type="ChEBI" id="CHEBI:23378"/>
    </cofactor>
    <text evidence="18">Binds a copper A center.</text>
</comment>
<keyword evidence="4 16" id="KW-0349">Heme</keyword>
<comment type="similarity">
    <text evidence="2 17">Belongs to the cytochrome c oxidase subunit 2 family.</text>
</comment>
<evidence type="ECO:0000256" key="19">
    <source>
        <dbReference type="SAM" id="Phobius"/>
    </source>
</evidence>
<keyword evidence="9 17" id="KW-0249">Electron transport</keyword>
<reference evidence="24 25" key="1">
    <citation type="submission" date="2018-10" db="EMBL/GenBank/DDBJ databases">
        <title>Genomic Encyclopedia of Type Strains, Phase IV (KMG-IV): sequencing the most valuable type-strain genomes for metagenomic binning, comparative biology and taxonomic classification.</title>
        <authorList>
            <person name="Goeker M."/>
        </authorList>
    </citation>
    <scope>NUCLEOTIDE SEQUENCE [LARGE SCALE GENOMIC DNA]</scope>
    <source>
        <strain evidence="24 25">DSM 26916</strain>
    </source>
</reference>
<evidence type="ECO:0000256" key="12">
    <source>
        <dbReference type="ARBA" id="ARBA00023008"/>
    </source>
</evidence>
<dbReference type="SUPFAM" id="SSF49503">
    <property type="entry name" value="Cupredoxins"/>
    <property type="match status" value="1"/>
</dbReference>
<dbReference type="GO" id="GO:0005886">
    <property type="term" value="C:plasma membrane"/>
    <property type="evidence" value="ECO:0007669"/>
    <property type="project" value="UniProtKB-SubCell"/>
</dbReference>
<evidence type="ECO:0000256" key="7">
    <source>
        <dbReference type="ARBA" id="ARBA00022723"/>
    </source>
</evidence>
<keyword evidence="8" id="KW-1278">Translocase</keyword>
<dbReference type="InterPro" id="IPR002429">
    <property type="entry name" value="CcO_II-like_C"/>
</dbReference>
<keyword evidence="5 17" id="KW-0679">Respiratory chain</keyword>
<name>A0A497XL27_9PROT</name>
<dbReference type="PANTHER" id="PTHR22888">
    <property type="entry name" value="CYTOCHROME C OXIDASE, SUBUNIT II"/>
    <property type="match status" value="1"/>
</dbReference>
<dbReference type="InterPro" id="IPR014222">
    <property type="entry name" value="Cyt_c_oxidase_su2"/>
</dbReference>
<accession>A0A497XL27</accession>
<dbReference type="InterPro" id="IPR036909">
    <property type="entry name" value="Cyt_c-like_dom_sf"/>
</dbReference>
<evidence type="ECO:0000256" key="8">
    <source>
        <dbReference type="ARBA" id="ARBA00022967"/>
    </source>
</evidence>
<evidence type="ECO:0000256" key="17">
    <source>
        <dbReference type="RuleBase" id="RU000456"/>
    </source>
</evidence>
<dbReference type="InterPro" id="IPR008972">
    <property type="entry name" value="Cupredoxin"/>
</dbReference>
<feature type="domain" description="Cytochrome oxidase subunit II copper A binding" evidence="21">
    <location>
        <begin position="122"/>
        <end position="259"/>
    </location>
</feature>
<dbReference type="OrthoDB" id="9781261at2"/>
<evidence type="ECO:0000256" key="4">
    <source>
        <dbReference type="ARBA" id="ARBA00022617"/>
    </source>
</evidence>
<evidence type="ECO:0000256" key="11">
    <source>
        <dbReference type="ARBA" id="ARBA00023004"/>
    </source>
</evidence>
<keyword evidence="6 17" id="KW-0812">Transmembrane</keyword>
<evidence type="ECO:0000256" key="9">
    <source>
        <dbReference type="ARBA" id="ARBA00022982"/>
    </source>
</evidence>
<dbReference type="InterPro" id="IPR045187">
    <property type="entry name" value="CcO_II"/>
</dbReference>
<dbReference type="GO" id="GO:0042773">
    <property type="term" value="P:ATP synthesis coupled electron transport"/>
    <property type="evidence" value="ECO:0007669"/>
    <property type="project" value="TreeGrafter"/>
</dbReference>
<dbReference type="PROSITE" id="PS00078">
    <property type="entry name" value="COX2"/>
    <property type="match status" value="1"/>
</dbReference>
<dbReference type="PROSITE" id="PS50999">
    <property type="entry name" value="COX2_TM"/>
    <property type="match status" value="1"/>
</dbReference>
<dbReference type="Gene3D" id="1.10.287.90">
    <property type="match status" value="1"/>
</dbReference>
<feature type="chain" id="PRO_5019727795" description="Cytochrome c oxidase subunit 2" evidence="20">
    <location>
        <begin position="22"/>
        <end position="385"/>
    </location>
</feature>
<evidence type="ECO:0000256" key="6">
    <source>
        <dbReference type="ARBA" id="ARBA00022692"/>
    </source>
</evidence>
<keyword evidence="20" id="KW-0732">Signal</keyword>
<comment type="function">
    <text evidence="14 18">Subunits I and II form the functional core of the enzyme complex. Electrons originating in cytochrome c are transferred via heme a and Cu(A) to the binuclear center formed by heme a3 and Cu(B).</text>
</comment>
<dbReference type="Proteomes" id="UP000268908">
    <property type="component" value="Unassembled WGS sequence"/>
</dbReference>
<dbReference type="GO" id="GO:0020037">
    <property type="term" value="F:heme binding"/>
    <property type="evidence" value="ECO:0007669"/>
    <property type="project" value="InterPro"/>
</dbReference>
<feature type="transmembrane region" description="Helical" evidence="19">
    <location>
        <begin position="45"/>
        <end position="65"/>
    </location>
</feature>
<comment type="subcellular location">
    <subcellularLocation>
        <location evidence="17">Cell membrane</location>
        <topology evidence="17">Multi-pass membrane protein</topology>
    </subcellularLocation>
    <subcellularLocation>
        <location evidence="1">Membrane</location>
        <topology evidence="1">Multi-pass membrane protein</topology>
    </subcellularLocation>
</comment>
<feature type="domain" description="Cytochrome oxidase subunit II transmembrane region profile" evidence="22">
    <location>
        <begin position="19"/>
        <end position="115"/>
    </location>
</feature>
<comment type="caution">
    <text evidence="24">The sequence shown here is derived from an EMBL/GenBank/DDBJ whole genome shotgun (WGS) entry which is preliminary data.</text>
</comment>